<dbReference type="AlphaFoldDB" id="A0A226E127"/>
<dbReference type="PRINTS" id="PR00765">
    <property type="entry name" value="CRBOXYPTASEA"/>
</dbReference>
<dbReference type="PROSITE" id="PS00132">
    <property type="entry name" value="CARBOXYPEPT_ZN_1"/>
    <property type="match status" value="1"/>
</dbReference>
<keyword evidence="5" id="KW-0479">Metal-binding</keyword>
<dbReference type="GO" id="GO:0004181">
    <property type="term" value="F:metallocarboxypeptidase activity"/>
    <property type="evidence" value="ECO:0007669"/>
    <property type="project" value="InterPro"/>
</dbReference>
<feature type="chain" id="PRO_5012058982" evidence="13">
    <location>
        <begin position="21"/>
        <end position="447"/>
    </location>
</feature>
<protein>
    <submittedName>
        <fullName evidence="15">Carboxypeptidase B</fullName>
    </submittedName>
</protein>
<evidence type="ECO:0000256" key="12">
    <source>
        <dbReference type="SAM" id="MobiDB-lite"/>
    </source>
</evidence>
<sequence length="447" mass="49366">MMGMTWIFVVVGVLASTTSAVPYPGDFLPTPKSYSGYSLLRTEPLLREDLARSLLILDGMRGIHFWKYPLVNRSSDILTSPAQLEHIQALLATLGVSHDVIIDDVKDLLAKENDVGVNGYSALEEELERANYAKTLASQDSRVTYENIGSSSEGKEIGLVKISSGGGNKPAIWIDGGMHAREWISPATATYIMSKLTNKEPASESLLSSFDFYIVPIINVDGYEWTHTGDRMWRKTRSRNNGRCIGVDPNRNWGFHWAEQGSSTDPCSDIYHGPRAFSEPETLSVARAIKARPNIKLYLTFHSYSQLWLVPYGYARNTRPVDYNELVRLAQVGKNALSATYGTSYRLGTAPDLLYPAAGGSDDWAKGSAGIKYAYCLELRDTGRYGFLLPSNQIVPTGEETFNGLAAMAKELHRTLKKQQTRPVGGPYVNADKELNSPSGGEAEYKL</sequence>
<dbReference type="InterPro" id="IPR000834">
    <property type="entry name" value="Peptidase_M14"/>
</dbReference>
<keyword evidence="7" id="KW-0378">Hydrolase</keyword>
<evidence type="ECO:0000256" key="13">
    <source>
        <dbReference type="SAM" id="SignalP"/>
    </source>
</evidence>
<evidence type="ECO:0000256" key="5">
    <source>
        <dbReference type="ARBA" id="ARBA00022723"/>
    </source>
</evidence>
<dbReference type="PANTHER" id="PTHR11705:SF91">
    <property type="entry name" value="FI01817P-RELATED"/>
    <property type="match status" value="1"/>
</dbReference>
<feature type="active site" description="Proton donor/acceptor" evidence="11">
    <location>
        <position position="378"/>
    </location>
</feature>
<dbReference type="PROSITE" id="PS52035">
    <property type="entry name" value="PEPTIDASE_M14"/>
    <property type="match status" value="1"/>
</dbReference>
<evidence type="ECO:0000259" key="14">
    <source>
        <dbReference type="PROSITE" id="PS52035"/>
    </source>
</evidence>
<dbReference type="SMART" id="SM00631">
    <property type="entry name" value="Zn_pept"/>
    <property type="match status" value="1"/>
</dbReference>
<dbReference type="InterPro" id="IPR057247">
    <property type="entry name" value="CARBOXYPEPT_ZN_2"/>
</dbReference>
<dbReference type="InterPro" id="IPR057246">
    <property type="entry name" value="CARBOXYPEPT_ZN_1"/>
</dbReference>
<evidence type="ECO:0000256" key="3">
    <source>
        <dbReference type="ARBA" id="ARBA00022645"/>
    </source>
</evidence>
<dbReference type="GO" id="GO:0005615">
    <property type="term" value="C:extracellular space"/>
    <property type="evidence" value="ECO:0007669"/>
    <property type="project" value="TreeGrafter"/>
</dbReference>
<dbReference type="SUPFAM" id="SSF53187">
    <property type="entry name" value="Zn-dependent exopeptidases"/>
    <property type="match status" value="1"/>
</dbReference>
<dbReference type="PANTHER" id="PTHR11705">
    <property type="entry name" value="PROTEASE FAMILY M14 CARBOXYPEPTIDASE A,B"/>
    <property type="match status" value="1"/>
</dbReference>
<dbReference type="CDD" id="cd03860">
    <property type="entry name" value="M14_CP_A-B_like"/>
    <property type="match status" value="1"/>
</dbReference>
<keyword evidence="4" id="KW-0645">Protease</keyword>
<comment type="caution">
    <text evidence="15">The sequence shown here is derived from an EMBL/GenBank/DDBJ whole genome shotgun (WGS) entry which is preliminary data.</text>
</comment>
<proteinExistence type="inferred from homology"/>
<evidence type="ECO:0000256" key="2">
    <source>
        <dbReference type="ARBA" id="ARBA00005988"/>
    </source>
</evidence>
<dbReference type="OMA" id="THTNDRY"/>
<dbReference type="Pfam" id="PF02244">
    <property type="entry name" value="Propep_M14"/>
    <property type="match status" value="1"/>
</dbReference>
<keyword evidence="9" id="KW-0482">Metalloprotease</keyword>
<feature type="region of interest" description="Disordered" evidence="12">
    <location>
        <begin position="419"/>
        <end position="447"/>
    </location>
</feature>
<keyword evidence="10" id="KW-1015">Disulfide bond</keyword>
<organism evidence="15 16">
    <name type="scientific">Folsomia candida</name>
    <name type="common">Springtail</name>
    <dbReference type="NCBI Taxonomy" id="158441"/>
    <lineage>
        <taxon>Eukaryota</taxon>
        <taxon>Metazoa</taxon>
        <taxon>Ecdysozoa</taxon>
        <taxon>Arthropoda</taxon>
        <taxon>Hexapoda</taxon>
        <taxon>Collembola</taxon>
        <taxon>Entomobryomorpha</taxon>
        <taxon>Isotomoidea</taxon>
        <taxon>Isotomidae</taxon>
        <taxon>Proisotominae</taxon>
        <taxon>Folsomia</taxon>
    </lineage>
</organism>
<evidence type="ECO:0000313" key="15">
    <source>
        <dbReference type="EMBL" id="OXA50734.1"/>
    </source>
</evidence>
<name>A0A226E127_FOLCA</name>
<dbReference type="Gene3D" id="3.40.630.10">
    <property type="entry name" value="Zn peptidases"/>
    <property type="match status" value="1"/>
</dbReference>
<evidence type="ECO:0000256" key="11">
    <source>
        <dbReference type="PROSITE-ProRule" id="PRU01379"/>
    </source>
</evidence>
<feature type="signal peptide" evidence="13">
    <location>
        <begin position="1"/>
        <end position="20"/>
    </location>
</feature>
<evidence type="ECO:0000256" key="10">
    <source>
        <dbReference type="ARBA" id="ARBA00023157"/>
    </source>
</evidence>
<keyword evidence="8" id="KW-0862">Zinc</keyword>
<dbReference type="Proteomes" id="UP000198287">
    <property type="component" value="Unassembled WGS sequence"/>
</dbReference>
<dbReference type="PROSITE" id="PS00133">
    <property type="entry name" value="CARBOXYPEPT_ZN_2"/>
    <property type="match status" value="1"/>
</dbReference>
<dbReference type="GO" id="GO:0008270">
    <property type="term" value="F:zinc ion binding"/>
    <property type="evidence" value="ECO:0007669"/>
    <property type="project" value="InterPro"/>
</dbReference>
<dbReference type="FunFam" id="3.40.630.10:FF:000056">
    <property type="entry name" value="Zinc carboxypeptidase"/>
    <property type="match status" value="1"/>
</dbReference>
<evidence type="ECO:0000256" key="9">
    <source>
        <dbReference type="ARBA" id="ARBA00023049"/>
    </source>
</evidence>
<gene>
    <name evidence="15" type="ORF">Fcan01_14256</name>
</gene>
<dbReference type="OrthoDB" id="3626597at2759"/>
<evidence type="ECO:0000256" key="1">
    <source>
        <dbReference type="ARBA" id="ARBA00001947"/>
    </source>
</evidence>
<dbReference type="Pfam" id="PF00246">
    <property type="entry name" value="Peptidase_M14"/>
    <property type="match status" value="1"/>
</dbReference>
<evidence type="ECO:0000313" key="16">
    <source>
        <dbReference type="Proteomes" id="UP000198287"/>
    </source>
</evidence>
<evidence type="ECO:0000256" key="8">
    <source>
        <dbReference type="ARBA" id="ARBA00022833"/>
    </source>
</evidence>
<comment type="similarity">
    <text evidence="2 11">Belongs to the peptidase M14 family.</text>
</comment>
<dbReference type="EMBL" id="LNIX01000008">
    <property type="protein sequence ID" value="OXA50734.1"/>
    <property type="molecule type" value="Genomic_DNA"/>
</dbReference>
<keyword evidence="6 13" id="KW-0732">Signal</keyword>
<feature type="domain" description="Peptidase M14" evidence="14">
    <location>
        <begin position="119"/>
        <end position="412"/>
    </location>
</feature>
<evidence type="ECO:0000256" key="6">
    <source>
        <dbReference type="ARBA" id="ARBA00022729"/>
    </source>
</evidence>
<comment type="cofactor">
    <cofactor evidence="1">
        <name>Zn(2+)</name>
        <dbReference type="ChEBI" id="CHEBI:29105"/>
    </cofactor>
</comment>
<evidence type="ECO:0000256" key="4">
    <source>
        <dbReference type="ARBA" id="ARBA00022670"/>
    </source>
</evidence>
<accession>A0A226E127</accession>
<dbReference type="Gene3D" id="3.30.70.340">
    <property type="entry name" value="Metallocarboxypeptidase-like"/>
    <property type="match status" value="1"/>
</dbReference>
<keyword evidence="16" id="KW-1185">Reference proteome</keyword>
<dbReference type="SUPFAM" id="SSF54897">
    <property type="entry name" value="Protease propeptides/inhibitors"/>
    <property type="match status" value="1"/>
</dbReference>
<reference evidence="15 16" key="1">
    <citation type="submission" date="2015-12" db="EMBL/GenBank/DDBJ databases">
        <title>The genome of Folsomia candida.</title>
        <authorList>
            <person name="Faddeeva A."/>
            <person name="Derks M.F."/>
            <person name="Anvar Y."/>
            <person name="Smit S."/>
            <person name="Van Straalen N."/>
            <person name="Roelofs D."/>
        </authorList>
    </citation>
    <scope>NUCLEOTIDE SEQUENCE [LARGE SCALE GENOMIC DNA]</scope>
    <source>
        <strain evidence="15 16">VU population</strain>
        <tissue evidence="15">Whole body</tissue>
    </source>
</reference>
<dbReference type="GO" id="GO:0006508">
    <property type="term" value="P:proteolysis"/>
    <property type="evidence" value="ECO:0007669"/>
    <property type="project" value="UniProtKB-KW"/>
</dbReference>
<keyword evidence="3 15" id="KW-0121">Carboxypeptidase</keyword>
<evidence type="ECO:0000256" key="7">
    <source>
        <dbReference type="ARBA" id="ARBA00022801"/>
    </source>
</evidence>
<dbReference type="InterPro" id="IPR036990">
    <property type="entry name" value="M14A-like_propep"/>
</dbReference>
<dbReference type="InterPro" id="IPR003146">
    <property type="entry name" value="M14A_act_pep"/>
</dbReference>